<name>A0A5J5BBD6_9ASTE</name>
<dbReference type="AlphaFoldDB" id="A0A5J5BBD6"/>
<dbReference type="Proteomes" id="UP000325577">
    <property type="component" value="Linkage Group LG14"/>
</dbReference>
<keyword evidence="1" id="KW-0812">Transmembrane</keyword>
<reference evidence="2 3" key="1">
    <citation type="submission" date="2019-09" db="EMBL/GenBank/DDBJ databases">
        <title>A chromosome-level genome assembly of the Chinese tupelo Nyssa sinensis.</title>
        <authorList>
            <person name="Yang X."/>
            <person name="Kang M."/>
            <person name="Yang Y."/>
            <person name="Xiong H."/>
            <person name="Wang M."/>
            <person name="Zhang Z."/>
            <person name="Wang Z."/>
            <person name="Wu H."/>
            <person name="Ma T."/>
            <person name="Liu J."/>
            <person name="Xi Z."/>
        </authorList>
    </citation>
    <scope>NUCLEOTIDE SEQUENCE [LARGE SCALE GENOMIC DNA]</scope>
    <source>
        <strain evidence="2">J267</strain>
        <tissue evidence="2">Leaf</tissue>
    </source>
</reference>
<dbReference type="OrthoDB" id="1892038at2759"/>
<gene>
    <name evidence="2" type="ORF">F0562_025904</name>
</gene>
<feature type="transmembrane region" description="Helical" evidence="1">
    <location>
        <begin position="94"/>
        <end position="112"/>
    </location>
</feature>
<keyword evidence="1" id="KW-1133">Transmembrane helix</keyword>
<dbReference type="PANTHER" id="PTHR36374:SF1">
    <property type="entry name" value="OS01G0969000 PROTEIN"/>
    <property type="match status" value="1"/>
</dbReference>
<accession>A0A5J5BBD6</accession>
<evidence type="ECO:0000313" key="3">
    <source>
        <dbReference type="Proteomes" id="UP000325577"/>
    </source>
</evidence>
<proteinExistence type="predicted"/>
<dbReference type="EMBL" id="CM018037">
    <property type="protein sequence ID" value="KAA8539212.1"/>
    <property type="molecule type" value="Genomic_DNA"/>
</dbReference>
<dbReference type="GO" id="GO:0009507">
    <property type="term" value="C:chloroplast"/>
    <property type="evidence" value="ECO:0007669"/>
    <property type="project" value="TreeGrafter"/>
</dbReference>
<organism evidence="2 3">
    <name type="scientific">Nyssa sinensis</name>
    <dbReference type="NCBI Taxonomy" id="561372"/>
    <lineage>
        <taxon>Eukaryota</taxon>
        <taxon>Viridiplantae</taxon>
        <taxon>Streptophyta</taxon>
        <taxon>Embryophyta</taxon>
        <taxon>Tracheophyta</taxon>
        <taxon>Spermatophyta</taxon>
        <taxon>Magnoliopsida</taxon>
        <taxon>eudicotyledons</taxon>
        <taxon>Gunneridae</taxon>
        <taxon>Pentapetalae</taxon>
        <taxon>asterids</taxon>
        <taxon>Cornales</taxon>
        <taxon>Nyssaceae</taxon>
        <taxon>Nyssa</taxon>
    </lineage>
</organism>
<keyword evidence="1" id="KW-0472">Membrane</keyword>
<keyword evidence="3" id="KW-1185">Reference proteome</keyword>
<sequence>MAEIELKPENGETKRPNPLFSFLSNLPLFNLLPLNREKENSEVVVSEKTTKIVDEEPEAEETKQVIVKFPDTPPAVPPLKLEAEESEQETNPVVLWQVYAIGGFFVLRWLWARWNERRAKKRSSDDEPRPRPGDD</sequence>
<evidence type="ECO:0000313" key="2">
    <source>
        <dbReference type="EMBL" id="KAA8539212.1"/>
    </source>
</evidence>
<protein>
    <submittedName>
        <fullName evidence="2">Uncharacterized protein</fullName>
    </submittedName>
</protein>
<evidence type="ECO:0000256" key="1">
    <source>
        <dbReference type="SAM" id="Phobius"/>
    </source>
</evidence>
<dbReference type="PANTHER" id="PTHR36374">
    <property type="entry name" value="OS01G0969000 PROTEIN"/>
    <property type="match status" value="1"/>
</dbReference>